<dbReference type="PANTHER" id="PTHR42786:SF2">
    <property type="entry name" value="TRNA (CYTIDINE_URIDINE-2'-O-)-METHYLTRANSFERASE TRMJ"/>
    <property type="match status" value="1"/>
</dbReference>
<keyword evidence="2 5" id="KW-0489">Methyltransferase</keyword>
<dbReference type="PANTHER" id="PTHR42786">
    <property type="entry name" value="TRNA/RRNA METHYLTRANSFERASE"/>
    <property type="match status" value="1"/>
</dbReference>
<keyword evidence="5" id="KW-0819">tRNA processing</keyword>
<evidence type="ECO:0000259" key="6">
    <source>
        <dbReference type="Pfam" id="PF00588"/>
    </source>
</evidence>
<dbReference type="EC" id="2.1.1.200" evidence="5"/>
<dbReference type="Gene3D" id="1.10.8.590">
    <property type="match status" value="1"/>
</dbReference>
<dbReference type="GO" id="GO:0003723">
    <property type="term" value="F:RNA binding"/>
    <property type="evidence" value="ECO:0007669"/>
    <property type="project" value="InterPro"/>
</dbReference>
<protein>
    <recommendedName>
        <fullName evidence="5">tRNA (cytidine/uridine-2'-O-)-methyltransferase TrmJ</fullName>
        <ecNumber evidence="5">2.1.1.200</ecNumber>
    </recommendedName>
    <alternativeName>
        <fullName evidence="5">tRNA (cytidine(32)/uridine(32)-2'-O)-methyltransferase</fullName>
    </alternativeName>
    <alternativeName>
        <fullName evidence="5">tRNA Cm32/Um32 methyltransferase</fullName>
    </alternativeName>
</protein>
<feature type="domain" description="tRNA/rRNA methyltransferase SpoU type" evidence="6">
    <location>
        <begin position="16"/>
        <end position="164"/>
    </location>
</feature>
<comment type="catalytic activity">
    <reaction evidence="5">
        <text>uridine(32) in tRNA + S-adenosyl-L-methionine = 2'-O-methyluridine(32) in tRNA + S-adenosyl-L-homocysteine + H(+)</text>
        <dbReference type="Rhea" id="RHEA:42936"/>
        <dbReference type="Rhea" id="RHEA-COMP:10107"/>
        <dbReference type="Rhea" id="RHEA-COMP:10290"/>
        <dbReference type="ChEBI" id="CHEBI:15378"/>
        <dbReference type="ChEBI" id="CHEBI:57856"/>
        <dbReference type="ChEBI" id="CHEBI:59789"/>
        <dbReference type="ChEBI" id="CHEBI:65315"/>
        <dbReference type="ChEBI" id="CHEBI:74478"/>
        <dbReference type="EC" id="2.1.1.200"/>
    </reaction>
</comment>
<dbReference type="Pfam" id="PF00588">
    <property type="entry name" value="SpoU_methylase"/>
    <property type="match status" value="1"/>
</dbReference>
<dbReference type="PIRSF" id="PIRSF004808">
    <property type="entry name" value="LasT"/>
    <property type="match status" value="1"/>
</dbReference>
<keyword evidence="4 5" id="KW-0949">S-adenosyl-L-methionine</keyword>
<dbReference type="InterPro" id="IPR004384">
    <property type="entry name" value="RNA_MeTrfase_TrmJ/LasT"/>
</dbReference>
<evidence type="ECO:0000256" key="3">
    <source>
        <dbReference type="ARBA" id="ARBA00022679"/>
    </source>
</evidence>
<dbReference type="NCBIfam" id="TIGR00050">
    <property type="entry name" value="rRNA_methyl_1"/>
    <property type="match status" value="1"/>
</dbReference>
<evidence type="ECO:0000256" key="4">
    <source>
        <dbReference type="ARBA" id="ARBA00022691"/>
    </source>
</evidence>
<evidence type="ECO:0000256" key="1">
    <source>
        <dbReference type="ARBA" id="ARBA00007228"/>
    </source>
</evidence>
<reference evidence="7 8" key="1">
    <citation type="submission" date="2017-07" db="EMBL/GenBank/DDBJ databases">
        <title>Annotated genome sequence of Bacterioplanes sanyensis isolated from Red Sea.</title>
        <authorList>
            <person name="Rehman Z.U."/>
        </authorList>
    </citation>
    <scope>NUCLEOTIDE SEQUENCE [LARGE SCALE GENOMIC DNA]</scope>
    <source>
        <strain evidence="7 8">NV9</strain>
    </source>
</reference>
<dbReference type="EMBL" id="CP022530">
    <property type="protein sequence ID" value="ASP39220.1"/>
    <property type="molecule type" value="Genomic_DNA"/>
</dbReference>
<dbReference type="GO" id="GO:0106339">
    <property type="term" value="F:tRNA (cytidine(32)-2'-O)-methyltransferase activity"/>
    <property type="evidence" value="ECO:0007669"/>
    <property type="project" value="RHEA"/>
</dbReference>
<dbReference type="CDD" id="cd18093">
    <property type="entry name" value="SpoU-like_TrmJ"/>
    <property type="match status" value="1"/>
</dbReference>
<dbReference type="GO" id="GO:0160206">
    <property type="term" value="F:tRNA (cytidine(32)/uridine(32)-2'-O)-methyltransferase activity"/>
    <property type="evidence" value="ECO:0007669"/>
    <property type="project" value="UniProtKB-EC"/>
</dbReference>
<dbReference type="KEGG" id="bsan:CHH28_11265"/>
<dbReference type="InterPro" id="IPR029028">
    <property type="entry name" value="Alpha/beta_knot_MTases"/>
</dbReference>
<evidence type="ECO:0000256" key="2">
    <source>
        <dbReference type="ARBA" id="ARBA00022603"/>
    </source>
</evidence>
<dbReference type="OrthoDB" id="9806346at2"/>
<evidence type="ECO:0000313" key="7">
    <source>
        <dbReference type="EMBL" id="ASP39220.1"/>
    </source>
</evidence>
<dbReference type="InterPro" id="IPR029026">
    <property type="entry name" value="tRNA_m1G_MTases_N"/>
</dbReference>
<comment type="function">
    <text evidence="5">Catalyzes the formation of 2'O-methylated cytidine (Cm32) or 2'O-methylated uridine (Um32) at position 32 in tRNA.</text>
</comment>
<comment type="similarity">
    <text evidence="1">Belongs to the class IV-like SAM-binding methyltransferase superfamily. RNA methyltransferase TrmH family.</text>
</comment>
<dbReference type="AlphaFoldDB" id="A0A222FKB3"/>
<comment type="subunit">
    <text evidence="5">Homodimer.</text>
</comment>
<proteinExistence type="inferred from homology"/>
<dbReference type="GO" id="GO:0005829">
    <property type="term" value="C:cytosol"/>
    <property type="evidence" value="ECO:0007669"/>
    <property type="project" value="TreeGrafter"/>
</dbReference>
<name>A0A222FKB3_9GAMM</name>
<dbReference type="Gene3D" id="3.40.1280.10">
    <property type="match status" value="1"/>
</dbReference>
<organism evidence="7 8">
    <name type="scientific">Bacterioplanes sanyensis</name>
    <dbReference type="NCBI Taxonomy" id="1249553"/>
    <lineage>
        <taxon>Bacteria</taxon>
        <taxon>Pseudomonadati</taxon>
        <taxon>Pseudomonadota</taxon>
        <taxon>Gammaproteobacteria</taxon>
        <taxon>Oceanospirillales</taxon>
        <taxon>Oceanospirillaceae</taxon>
        <taxon>Bacterioplanes</taxon>
    </lineage>
</organism>
<comment type="catalytic activity">
    <reaction evidence="5">
        <text>cytidine(32) in tRNA + S-adenosyl-L-methionine = 2'-O-methylcytidine(32) in tRNA + S-adenosyl-L-homocysteine + H(+)</text>
        <dbReference type="Rhea" id="RHEA:42932"/>
        <dbReference type="Rhea" id="RHEA-COMP:10288"/>
        <dbReference type="Rhea" id="RHEA-COMP:10289"/>
        <dbReference type="ChEBI" id="CHEBI:15378"/>
        <dbReference type="ChEBI" id="CHEBI:57856"/>
        <dbReference type="ChEBI" id="CHEBI:59789"/>
        <dbReference type="ChEBI" id="CHEBI:74495"/>
        <dbReference type="ChEBI" id="CHEBI:82748"/>
        <dbReference type="EC" id="2.1.1.200"/>
    </reaction>
</comment>
<keyword evidence="3 7" id="KW-0808">Transferase</keyword>
<dbReference type="InterPro" id="IPR001537">
    <property type="entry name" value="SpoU_MeTrfase"/>
</dbReference>
<gene>
    <name evidence="5" type="primary">trmJ</name>
    <name evidence="7" type="ORF">CHH28_11265</name>
</gene>
<dbReference type="Proteomes" id="UP000202440">
    <property type="component" value="Chromosome"/>
</dbReference>
<evidence type="ECO:0000256" key="5">
    <source>
        <dbReference type="RuleBase" id="RU362024"/>
    </source>
</evidence>
<accession>A0A222FKB3</accession>
<keyword evidence="5" id="KW-0963">Cytoplasm</keyword>
<evidence type="ECO:0000313" key="8">
    <source>
        <dbReference type="Proteomes" id="UP000202440"/>
    </source>
</evidence>
<sequence length="257" mass="28243">MMDDAAIRAALAAIDVVMVETTHAGNLGAAARAMKNMGLSQLVLVNPQASIDDEAIARASRADDILHQARIVPSLTEALANASLVVGTSARSRHIPWPLLSPRELGARVASALPAGNRIALVFGRESNGLSNDELQLCHLHVHIPTDADYSSLNVAQAIQLLCYEMRLAVSGEELTSHQAWGVEWDYPLATHEQLDGMLRHLEQTLVDIDFLDPNTPKQLMTRLRRLYQRAAPDQMEINMLRGMLAQINKRLPPRSE</sequence>
<dbReference type="GO" id="GO:0002128">
    <property type="term" value="P:tRNA nucleoside ribose methylation"/>
    <property type="evidence" value="ECO:0007669"/>
    <property type="project" value="TreeGrafter"/>
</dbReference>
<comment type="subcellular location">
    <subcellularLocation>
        <location evidence="5">Cytoplasm</location>
    </subcellularLocation>
</comment>
<dbReference type="FunFam" id="3.40.1280.10:FF:000006">
    <property type="entry name" value="Uncharacterized tRNA/rRNA methyltransferase HI_0380"/>
    <property type="match status" value="1"/>
</dbReference>
<dbReference type="SUPFAM" id="SSF75217">
    <property type="entry name" value="alpha/beta knot"/>
    <property type="match status" value="1"/>
</dbReference>
<keyword evidence="8" id="KW-1185">Reference proteome</keyword>